<dbReference type="InterPro" id="IPR006439">
    <property type="entry name" value="HAD-SF_hydro_IA"/>
</dbReference>
<reference evidence="2" key="1">
    <citation type="journal article" date="2019" name="Int. J. Syst. Evol. Microbiol.">
        <title>The Global Catalogue of Microorganisms (GCM) 10K type strain sequencing project: providing services to taxonomists for standard genome sequencing and annotation.</title>
        <authorList>
            <consortium name="The Broad Institute Genomics Platform"/>
            <consortium name="The Broad Institute Genome Sequencing Center for Infectious Disease"/>
            <person name="Wu L."/>
            <person name="Ma J."/>
        </authorList>
    </citation>
    <scope>NUCLEOTIDE SEQUENCE [LARGE SCALE GENOMIC DNA]</scope>
    <source>
        <strain evidence="2">JCM 9092</strain>
    </source>
</reference>
<dbReference type="PRINTS" id="PR00413">
    <property type="entry name" value="HADHALOGNASE"/>
</dbReference>
<accession>A0ABP6MKG1</accession>
<dbReference type="Gene3D" id="1.10.150.240">
    <property type="entry name" value="Putative phosphatase, domain 2"/>
    <property type="match status" value="1"/>
</dbReference>
<dbReference type="SFLD" id="SFLDS00003">
    <property type="entry name" value="Haloacid_Dehalogenase"/>
    <property type="match status" value="1"/>
</dbReference>
<dbReference type="PANTHER" id="PTHR43611">
    <property type="entry name" value="ALPHA-D-GLUCOSE 1-PHOSPHATE PHOSPHATASE"/>
    <property type="match status" value="1"/>
</dbReference>
<dbReference type="InterPro" id="IPR023214">
    <property type="entry name" value="HAD_sf"/>
</dbReference>
<dbReference type="Gene3D" id="3.40.50.1000">
    <property type="entry name" value="HAD superfamily/HAD-like"/>
    <property type="match status" value="1"/>
</dbReference>
<dbReference type="SFLD" id="SFLDG01129">
    <property type="entry name" value="C1.5:_HAD__Beta-PGM__Phosphata"/>
    <property type="match status" value="1"/>
</dbReference>
<dbReference type="InterPro" id="IPR023198">
    <property type="entry name" value="PGP-like_dom2"/>
</dbReference>
<dbReference type="PANTHER" id="PTHR43611:SF3">
    <property type="entry name" value="FLAVIN MONONUCLEOTIDE HYDROLASE 1, CHLOROPLATIC"/>
    <property type="match status" value="1"/>
</dbReference>
<sequence length="203" mass="22260">MSPHARGVLIDVGGVLVREYLPAVATDWGRRLGIPPAAFMAALYEGNDSGVLVGRVSEDVWWDTVRERLRTGPDVIAELRRDLAARETWEEALVACLRGLRMRGVPTAVVSNTWPGLRERMSDGGLVDIADHLVLSCEVGCAKPDRRIYEIALRLLGIEPARALFIDDVPRNVAAARVLGMAGHVHTGTVETLARIEEFTDSR</sequence>
<dbReference type="NCBIfam" id="TIGR01509">
    <property type="entry name" value="HAD-SF-IA-v3"/>
    <property type="match status" value="1"/>
</dbReference>
<dbReference type="EMBL" id="BAAAUG010000067">
    <property type="protein sequence ID" value="GAA3112344.1"/>
    <property type="molecule type" value="Genomic_DNA"/>
</dbReference>
<name>A0ABP6MKG1_9ACTN</name>
<organism evidence="1 2">
    <name type="scientific">Streptomyces rectiviolaceus</name>
    <dbReference type="NCBI Taxonomy" id="332591"/>
    <lineage>
        <taxon>Bacteria</taxon>
        <taxon>Bacillati</taxon>
        <taxon>Actinomycetota</taxon>
        <taxon>Actinomycetes</taxon>
        <taxon>Kitasatosporales</taxon>
        <taxon>Streptomycetaceae</taxon>
        <taxon>Streptomyces</taxon>
    </lineage>
</organism>
<keyword evidence="2" id="KW-1185">Reference proteome</keyword>
<dbReference type="InterPro" id="IPR036412">
    <property type="entry name" value="HAD-like_sf"/>
</dbReference>
<dbReference type="Proteomes" id="UP001501637">
    <property type="component" value="Unassembled WGS sequence"/>
</dbReference>
<dbReference type="RefSeq" id="WP_344522204.1">
    <property type="nucleotide sequence ID" value="NZ_BAAAUG010000067.1"/>
</dbReference>
<dbReference type="CDD" id="cd02603">
    <property type="entry name" value="HAD_sEH-N_like"/>
    <property type="match status" value="1"/>
</dbReference>
<dbReference type="SUPFAM" id="SSF56784">
    <property type="entry name" value="HAD-like"/>
    <property type="match status" value="1"/>
</dbReference>
<protein>
    <recommendedName>
        <fullName evidence="3">Hydrolase</fullName>
    </recommendedName>
</protein>
<proteinExistence type="predicted"/>
<gene>
    <name evidence="1" type="ORF">GCM10010449_38290</name>
</gene>
<dbReference type="Pfam" id="PF00702">
    <property type="entry name" value="Hydrolase"/>
    <property type="match status" value="1"/>
</dbReference>
<evidence type="ECO:0000313" key="2">
    <source>
        <dbReference type="Proteomes" id="UP001501637"/>
    </source>
</evidence>
<evidence type="ECO:0008006" key="3">
    <source>
        <dbReference type="Google" id="ProtNLM"/>
    </source>
</evidence>
<evidence type="ECO:0000313" key="1">
    <source>
        <dbReference type="EMBL" id="GAA3112344.1"/>
    </source>
</evidence>
<comment type="caution">
    <text evidence="1">The sequence shown here is derived from an EMBL/GenBank/DDBJ whole genome shotgun (WGS) entry which is preliminary data.</text>
</comment>